<evidence type="ECO:0000256" key="8">
    <source>
        <dbReference type="RuleBase" id="RU003476"/>
    </source>
</evidence>
<evidence type="ECO:0000256" key="2">
    <source>
        <dbReference type="ARBA" id="ARBA00001946"/>
    </source>
</evidence>
<feature type="domain" description="Nudix hydrolase" evidence="9">
    <location>
        <begin position="56"/>
        <end position="187"/>
    </location>
</feature>
<keyword evidence="5 8" id="KW-0378">Hydrolase</keyword>
<reference evidence="11" key="1">
    <citation type="submission" date="2011-08" db="EMBL/GenBank/DDBJ databases">
        <authorList>
            <person name="Rombauts S."/>
        </authorList>
    </citation>
    <scope>NUCLEOTIDE SEQUENCE</scope>
    <source>
        <strain evidence="11">London</strain>
    </source>
</reference>
<protein>
    <recommendedName>
        <fullName evidence="9">Nudix hydrolase domain-containing protein</fullName>
    </recommendedName>
</protein>
<dbReference type="AlphaFoldDB" id="T1L3H0"/>
<dbReference type="GO" id="GO:0044715">
    <property type="term" value="F:8-oxo-dGDP phosphatase activity"/>
    <property type="evidence" value="ECO:0007669"/>
    <property type="project" value="TreeGrafter"/>
</dbReference>
<dbReference type="PROSITE" id="PS51462">
    <property type="entry name" value="NUDIX"/>
    <property type="match status" value="1"/>
</dbReference>
<dbReference type="PRINTS" id="PR00502">
    <property type="entry name" value="NUDIXFAMILY"/>
</dbReference>
<dbReference type="InterPro" id="IPR020476">
    <property type="entry name" value="Nudix_hydrolase"/>
</dbReference>
<comment type="cofactor">
    <cofactor evidence="1">
        <name>Mn(2+)</name>
        <dbReference type="ChEBI" id="CHEBI:29035"/>
    </cofactor>
</comment>
<dbReference type="eggNOG" id="KOG0648">
    <property type="taxonomic scope" value="Eukaryota"/>
</dbReference>
<accession>T1L3H0</accession>
<dbReference type="PANTHER" id="PTHR22769:SF56">
    <property type="entry name" value="8-OXO-DGDP PHOSPHATASE NUDT18"/>
    <property type="match status" value="1"/>
</dbReference>
<dbReference type="GO" id="GO:0046872">
    <property type="term" value="F:metal ion binding"/>
    <property type="evidence" value="ECO:0007669"/>
    <property type="project" value="UniProtKB-KW"/>
</dbReference>
<dbReference type="Proteomes" id="UP000015104">
    <property type="component" value="Unassembled WGS sequence"/>
</dbReference>
<evidence type="ECO:0000256" key="3">
    <source>
        <dbReference type="ARBA" id="ARBA00005582"/>
    </source>
</evidence>
<dbReference type="HOGENOM" id="CLU_061042_1_0_1"/>
<keyword evidence="11" id="KW-1185">Reference proteome</keyword>
<proteinExistence type="inferred from homology"/>
<dbReference type="EnsemblMetazoa" id="tetur35g01490.1">
    <property type="protein sequence ID" value="tetur35g01490.1"/>
    <property type="gene ID" value="tetur35g01490"/>
</dbReference>
<dbReference type="InterPro" id="IPR020084">
    <property type="entry name" value="NUDIX_hydrolase_CS"/>
</dbReference>
<dbReference type="InterPro" id="IPR015797">
    <property type="entry name" value="NUDIX_hydrolase-like_dom_sf"/>
</dbReference>
<evidence type="ECO:0000256" key="5">
    <source>
        <dbReference type="ARBA" id="ARBA00022801"/>
    </source>
</evidence>
<evidence type="ECO:0000259" key="9">
    <source>
        <dbReference type="PROSITE" id="PS51462"/>
    </source>
</evidence>
<evidence type="ECO:0000256" key="6">
    <source>
        <dbReference type="ARBA" id="ARBA00022842"/>
    </source>
</evidence>
<gene>
    <name evidence="10" type="primary">107369877</name>
</gene>
<comment type="cofactor">
    <cofactor evidence="2">
        <name>Mg(2+)</name>
        <dbReference type="ChEBI" id="CHEBI:18420"/>
    </cofactor>
</comment>
<dbReference type="PROSITE" id="PS00893">
    <property type="entry name" value="NUDIX_BOX"/>
    <property type="match status" value="1"/>
</dbReference>
<dbReference type="InterPro" id="IPR000086">
    <property type="entry name" value="NUDIX_hydrolase_dom"/>
</dbReference>
<dbReference type="InterPro" id="IPR042970">
    <property type="entry name" value="NUDT18_NUDIX"/>
</dbReference>
<comment type="similarity">
    <text evidence="3 8">Belongs to the Nudix hydrolase family.</text>
</comment>
<reference evidence="10" key="2">
    <citation type="submission" date="2015-06" db="UniProtKB">
        <authorList>
            <consortium name="EnsemblMetazoa"/>
        </authorList>
    </citation>
    <scope>IDENTIFICATION</scope>
</reference>
<dbReference type="Gene3D" id="3.90.79.10">
    <property type="entry name" value="Nucleoside Triphosphate Pyrophosphohydrolase"/>
    <property type="match status" value="1"/>
</dbReference>
<dbReference type="PANTHER" id="PTHR22769">
    <property type="entry name" value="MUTT/NUDIX HYDROLASE"/>
    <property type="match status" value="1"/>
</dbReference>
<dbReference type="EMBL" id="CAEY01001020">
    <property type="status" value="NOT_ANNOTATED_CDS"/>
    <property type="molecule type" value="Genomic_DNA"/>
</dbReference>
<evidence type="ECO:0000313" key="10">
    <source>
        <dbReference type="EnsemblMetazoa" id="tetur35g01490.1"/>
    </source>
</evidence>
<organism evidence="10 11">
    <name type="scientific">Tetranychus urticae</name>
    <name type="common">Two-spotted spider mite</name>
    <dbReference type="NCBI Taxonomy" id="32264"/>
    <lineage>
        <taxon>Eukaryota</taxon>
        <taxon>Metazoa</taxon>
        <taxon>Ecdysozoa</taxon>
        <taxon>Arthropoda</taxon>
        <taxon>Chelicerata</taxon>
        <taxon>Arachnida</taxon>
        <taxon>Acari</taxon>
        <taxon>Acariformes</taxon>
        <taxon>Trombidiformes</taxon>
        <taxon>Prostigmata</taxon>
        <taxon>Eleutherengona</taxon>
        <taxon>Raphignathae</taxon>
        <taxon>Tetranychoidea</taxon>
        <taxon>Tetranychidae</taxon>
        <taxon>Tetranychus</taxon>
    </lineage>
</organism>
<dbReference type="Pfam" id="PF00293">
    <property type="entry name" value="NUDIX"/>
    <property type="match status" value="1"/>
</dbReference>
<evidence type="ECO:0000256" key="7">
    <source>
        <dbReference type="ARBA" id="ARBA00023211"/>
    </source>
</evidence>
<keyword evidence="6" id="KW-0460">Magnesium</keyword>
<dbReference type="CDD" id="cd04671">
    <property type="entry name" value="NUDIX_8DGDPP_Nudt18"/>
    <property type="match status" value="1"/>
</dbReference>
<dbReference type="OrthoDB" id="10005910at2759"/>
<sequence length="332" mass="37863">MESTLDSYLKRIISGKSLAEIKDICDFSLKDQAIELKATKGIASQTCKFTPICKQNIFYIVTAVIFNEKDELLMMQEAKSECAGTWYLPAGRVEPGENLVDAVRREVNEETGLKFEPSTLILVENAKGNWYRFVFTGTIVGGLLKTVSLADSESLQASWISDINQLSLRCRDILPIIDRARTYWREKHFWHRSILPVIQSHDKILLRLIMVIKKKANNRLHVLSSEKDGCHLPVCEINPIRSVHATLKRFVQYIFNNQAPQHRPHGVLSIEHSGFPLTEKDGLCLTLLVSCVVPMEQSSPRDSYSWQEVNMEIETQLLDHLTKNRSLAFHIV</sequence>
<evidence type="ECO:0000256" key="1">
    <source>
        <dbReference type="ARBA" id="ARBA00001936"/>
    </source>
</evidence>
<dbReference type="OMA" id="FPTCEIN"/>
<dbReference type="KEGG" id="tut:107369877"/>
<evidence type="ECO:0000313" key="11">
    <source>
        <dbReference type="Proteomes" id="UP000015104"/>
    </source>
</evidence>
<keyword evidence="4" id="KW-0479">Metal-binding</keyword>
<dbReference type="GO" id="GO:0044716">
    <property type="term" value="F:8-oxo-GDP phosphatase activity"/>
    <property type="evidence" value="ECO:0007669"/>
    <property type="project" value="TreeGrafter"/>
</dbReference>
<dbReference type="STRING" id="32264.T1L3H0"/>
<name>T1L3H0_TETUR</name>
<dbReference type="SUPFAM" id="SSF55811">
    <property type="entry name" value="Nudix"/>
    <property type="match status" value="1"/>
</dbReference>
<evidence type="ECO:0000256" key="4">
    <source>
        <dbReference type="ARBA" id="ARBA00022723"/>
    </source>
</evidence>
<keyword evidence="7" id="KW-0464">Manganese</keyword>